<protein>
    <submittedName>
        <fullName evidence="1">DinB family protein</fullName>
    </submittedName>
</protein>
<sequence>MLDGGMTTIAAWTAPDVERPDGSLTAPEGELLRGYLDFYRSTLLYKCAGLTAEQLATRPSPPSNLSLLGLIRHLTKVERIWFRIHFASGEKAEPLFAPELGKDADFELIDPAEAEAAYDGLVAEWKLSDEAAADRSFDERFVFNGTESTLRMIYIHLVGEYARHCGHADLLREQLDGTTGA</sequence>
<comment type="caution">
    <text evidence="1">The sequence shown here is derived from an EMBL/GenBank/DDBJ whole genome shotgun (WGS) entry which is preliminary data.</text>
</comment>
<accession>A0ABN2HA84</accession>
<keyword evidence="2" id="KW-1185">Reference proteome</keyword>
<dbReference type="Proteomes" id="UP001500280">
    <property type="component" value="Unassembled WGS sequence"/>
</dbReference>
<dbReference type="Pfam" id="PF04978">
    <property type="entry name" value="MST"/>
    <property type="match status" value="1"/>
</dbReference>
<reference evidence="1 2" key="1">
    <citation type="journal article" date="2019" name="Int. J. Syst. Evol. Microbiol.">
        <title>The Global Catalogue of Microorganisms (GCM) 10K type strain sequencing project: providing services to taxonomists for standard genome sequencing and annotation.</title>
        <authorList>
            <consortium name="The Broad Institute Genomics Platform"/>
            <consortium name="The Broad Institute Genome Sequencing Center for Infectious Disease"/>
            <person name="Wu L."/>
            <person name="Ma J."/>
        </authorList>
    </citation>
    <scope>NUCLEOTIDE SEQUENCE [LARGE SCALE GENOMIC DNA]</scope>
    <source>
        <strain evidence="1 2">JCM 14307</strain>
    </source>
</reference>
<gene>
    <name evidence="1" type="ORF">GCM10009745_30850</name>
</gene>
<dbReference type="Gene3D" id="1.20.120.450">
    <property type="entry name" value="dinb family like domain"/>
    <property type="match status" value="1"/>
</dbReference>
<dbReference type="InterPro" id="IPR034660">
    <property type="entry name" value="DinB/YfiT-like"/>
</dbReference>
<evidence type="ECO:0000313" key="1">
    <source>
        <dbReference type="EMBL" id="GAA1684230.1"/>
    </source>
</evidence>
<dbReference type="SUPFAM" id="SSF109854">
    <property type="entry name" value="DinB/YfiT-like putative metalloenzymes"/>
    <property type="match status" value="1"/>
</dbReference>
<proteinExistence type="predicted"/>
<dbReference type="EMBL" id="BAAANF010000009">
    <property type="protein sequence ID" value="GAA1684230.1"/>
    <property type="molecule type" value="Genomic_DNA"/>
</dbReference>
<organism evidence="1 2">
    <name type="scientific">Kribbella yunnanensis</name>
    <dbReference type="NCBI Taxonomy" id="190194"/>
    <lineage>
        <taxon>Bacteria</taxon>
        <taxon>Bacillati</taxon>
        <taxon>Actinomycetota</taxon>
        <taxon>Actinomycetes</taxon>
        <taxon>Propionibacteriales</taxon>
        <taxon>Kribbellaceae</taxon>
        <taxon>Kribbella</taxon>
    </lineage>
</organism>
<dbReference type="InterPro" id="IPR007061">
    <property type="entry name" value="MST-like"/>
</dbReference>
<name>A0ABN2HA84_9ACTN</name>
<evidence type="ECO:0000313" key="2">
    <source>
        <dbReference type="Proteomes" id="UP001500280"/>
    </source>
</evidence>